<dbReference type="Gene3D" id="3.30.413.10">
    <property type="entry name" value="Sulfite Reductase Hemoprotein, domain 1"/>
    <property type="match status" value="1"/>
</dbReference>
<feature type="binding site" evidence="7">
    <location>
        <position position="561"/>
    </location>
    <ligand>
        <name>[4Fe-4S] cluster</name>
        <dbReference type="ChEBI" id="CHEBI:49883"/>
    </ligand>
</feature>
<feature type="domain" description="IspG C-terminal" evidence="9">
    <location>
        <begin position="554"/>
        <end position="642"/>
    </location>
</feature>
<dbReference type="Pfam" id="PF04551">
    <property type="entry name" value="GcpE"/>
    <property type="match status" value="1"/>
</dbReference>
<dbReference type="GO" id="GO:0019288">
    <property type="term" value="P:isopentenyl diphosphate biosynthetic process, methylerythritol 4-phosphate pathway"/>
    <property type="evidence" value="ECO:0007669"/>
    <property type="project" value="UniProtKB-UniRule"/>
</dbReference>
<evidence type="ECO:0000256" key="1">
    <source>
        <dbReference type="ARBA" id="ARBA00022485"/>
    </source>
</evidence>
<dbReference type="NCBIfam" id="TIGR00612">
    <property type="entry name" value="ispG_gcpE"/>
    <property type="match status" value="1"/>
</dbReference>
<dbReference type="EC" id="1.17.7.3" evidence="7"/>
<dbReference type="PANTHER" id="PTHR30454:SF0">
    <property type="entry name" value="4-HYDROXY-3-METHYLBUT-2-EN-1-YL DIPHOSPHATE SYNTHASE (FERREDOXIN), CHLOROPLASTIC"/>
    <property type="match status" value="1"/>
</dbReference>
<dbReference type="Proteomes" id="UP000293562">
    <property type="component" value="Unassembled WGS sequence"/>
</dbReference>
<dbReference type="PIRSF" id="PIRSF037336">
    <property type="entry name" value="IspG_like"/>
    <property type="match status" value="1"/>
</dbReference>
<comment type="function">
    <text evidence="7">Converts 2C-methyl-D-erythritol 2,4-cyclodiphosphate (ME-2,4cPP) into 1-hydroxy-2-methyl-2-(E)-butenyl 4-diphosphate.</text>
</comment>
<reference evidence="10 11" key="1">
    <citation type="submission" date="2019-02" db="EMBL/GenBank/DDBJ databases">
        <title>Genomic Encyclopedia of Type Strains, Phase IV (KMG-IV): sequencing the most valuable type-strain genomes for metagenomic binning, comparative biology and taxonomic classification.</title>
        <authorList>
            <person name="Goeker M."/>
        </authorList>
    </citation>
    <scope>NUCLEOTIDE SEQUENCE [LARGE SCALE GENOMIC DNA]</scope>
    <source>
        <strain evidence="10 11">DSM 28825</strain>
    </source>
</reference>
<comment type="cofactor">
    <cofactor evidence="7">
        <name>[4Fe-4S] cluster</name>
        <dbReference type="ChEBI" id="CHEBI:49883"/>
    </cofactor>
    <text evidence="7">Binds 1 [4Fe-4S] cluster.</text>
</comment>
<feature type="binding site" evidence="7">
    <location>
        <position position="558"/>
    </location>
    <ligand>
        <name>[4Fe-4S] cluster</name>
        <dbReference type="ChEBI" id="CHEBI:49883"/>
    </ligand>
</feature>
<keyword evidence="6 7" id="KW-0414">Isoprene biosynthesis</keyword>
<dbReference type="Gene3D" id="3.20.20.20">
    <property type="entry name" value="Dihydropteroate synthase-like"/>
    <property type="match status" value="1"/>
</dbReference>
<evidence type="ECO:0000256" key="5">
    <source>
        <dbReference type="ARBA" id="ARBA00023014"/>
    </source>
</evidence>
<dbReference type="GO" id="GO:0016114">
    <property type="term" value="P:terpenoid biosynthetic process"/>
    <property type="evidence" value="ECO:0007669"/>
    <property type="project" value="InterPro"/>
</dbReference>
<dbReference type="GO" id="GO:0005506">
    <property type="term" value="F:iron ion binding"/>
    <property type="evidence" value="ECO:0007669"/>
    <property type="project" value="InterPro"/>
</dbReference>
<dbReference type="GO" id="GO:0051539">
    <property type="term" value="F:4 iron, 4 sulfur cluster binding"/>
    <property type="evidence" value="ECO:0007669"/>
    <property type="project" value="UniProtKB-UniRule"/>
</dbReference>
<sequence>MTISKLNTFCKDLFNYSRRLSSETQIGKTPLGAEQPIRIQSMTNTDTNDVKASVEQAIRMIESGAEYVRLTTQGKKEAENLKFIKAELMERGYETPLVADIHFNPEAATIAAQYVDKIRVNPGNFVDKKADLKGSEYSEEMYQEGLKKIRKKFIPLIDICKENKTAIRIGTNHGSLSDRIMSRYGDTPRGMVEATLEFLRICKEERFNDVAISIKSSNTVMMVKTVRLLVSEMNKEELYYPLHLGVTEAGEGEDGRIKSAVGTGALLNDGLGDTIRISLTEDPEIESPVGRKMVDYVLEKEGHYPIASPSYSQINLCDFYKRSTQEVVNIGGRKPVVVIADFSLERHFSSDFPEQIGYKMSAESLEWEKGDLAADFIYTNGFDPSIRDFPKELGLIVDSVCWEDAFQYSDRVHPLFSAEVFLHDDLSSFTSDIHFVSCSYSDLTEEFMNKLQANPKAVLLCQSRHQNAFAEQRAFVFKLIQFNCKTPVVFHRLFNENDLEDLQLKSACDLGALFIDGLGNGICLNNIGNISRVEVNAAAFGILQAARVRTSKTEFISCPGCGRTLFKLQDVVSEVKQKFAHLSHLKIGVMGCIVNGPGEMGDVDYGYVGAGAGRVSLYKSQELVKKNILSEDAIEELIQIIKENGDWKDAK</sequence>
<dbReference type="GO" id="GO:0141197">
    <property type="term" value="F:4-hydroxy-3-methylbut-2-enyl-diphosphate synthase activity (flavodoxin)"/>
    <property type="evidence" value="ECO:0007669"/>
    <property type="project" value="UniProtKB-EC"/>
</dbReference>
<protein>
    <recommendedName>
        <fullName evidence="7">4-hydroxy-3-methylbut-2-en-1-yl diphosphate synthase (flavodoxin)</fullName>
        <ecNumber evidence="7">1.17.7.3</ecNumber>
    </recommendedName>
    <alternativeName>
        <fullName evidence="7">1-hydroxy-2-methyl-2-(E)-butenyl 4-diphosphate synthase</fullName>
    </alternativeName>
</protein>
<dbReference type="HAMAP" id="MF_00159">
    <property type="entry name" value="IspG"/>
    <property type="match status" value="1"/>
</dbReference>
<gene>
    <name evidence="7" type="primary">ispG</name>
    <name evidence="10" type="ORF">EV201_2832</name>
</gene>
<evidence type="ECO:0000256" key="4">
    <source>
        <dbReference type="ARBA" id="ARBA00023004"/>
    </source>
</evidence>
<organism evidence="10 11">
    <name type="scientific">Ancylomarina subtilis</name>
    <dbReference type="NCBI Taxonomy" id="1639035"/>
    <lineage>
        <taxon>Bacteria</taxon>
        <taxon>Pseudomonadati</taxon>
        <taxon>Bacteroidota</taxon>
        <taxon>Bacteroidia</taxon>
        <taxon>Marinilabiliales</taxon>
        <taxon>Marinifilaceae</taxon>
        <taxon>Ancylomarina</taxon>
    </lineage>
</organism>
<dbReference type="OrthoDB" id="9803214at2"/>
<evidence type="ECO:0000256" key="7">
    <source>
        <dbReference type="HAMAP-Rule" id="MF_00159"/>
    </source>
</evidence>
<keyword evidence="5 7" id="KW-0411">Iron-sulfur</keyword>
<dbReference type="InterPro" id="IPR058578">
    <property type="entry name" value="IspG_TIM"/>
</dbReference>
<evidence type="ECO:0000313" key="11">
    <source>
        <dbReference type="Proteomes" id="UP000293562"/>
    </source>
</evidence>
<dbReference type="InterPro" id="IPR017178">
    <property type="entry name" value="IspG_atypical"/>
</dbReference>
<comment type="caution">
    <text evidence="10">The sequence shown here is derived from an EMBL/GenBank/DDBJ whole genome shotgun (WGS) entry which is preliminary data.</text>
</comment>
<evidence type="ECO:0000259" key="9">
    <source>
        <dbReference type="Pfam" id="PF26540"/>
    </source>
</evidence>
<dbReference type="InterPro" id="IPR004588">
    <property type="entry name" value="IspG_bac-typ"/>
</dbReference>
<proteinExistence type="inferred from homology"/>
<feature type="binding site" evidence="7">
    <location>
        <position position="599"/>
    </location>
    <ligand>
        <name>[4Fe-4S] cluster</name>
        <dbReference type="ChEBI" id="CHEBI:49883"/>
    </ligand>
</feature>
<dbReference type="SUPFAM" id="SSF56014">
    <property type="entry name" value="Nitrite and sulphite reductase 4Fe-4S domain-like"/>
    <property type="match status" value="1"/>
</dbReference>
<dbReference type="InterPro" id="IPR011005">
    <property type="entry name" value="Dihydropteroate_synth-like_sf"/>
</dbReference>
<comment type="similarity">
    <text evidence="7">Belongs to the IspG family.</text>
</comment>
<evidence type="ECO:0000313" key="10">
    <source>
        <dbReference type="EMBL" id="RZT92361.1"/>
    </source>
</evidence>
<comment type="catalytic activity">
    <reaction evidence="7">
        <text>(2E)-4-hydroxy-3-methylbut-2-enyl diphosphate + oxidized [flavodoxin] + H2O + 2 H(+) = 2-C-methyl-D-erythritol 2,4-cyclic diphosphate + reduced [flavodoxin]</text>
        <dbReference type="Rhea" id="RHEA:43604"/>
        <dbReference type="Rhea" id="RHEA-COMP:10622"/>
        <dbReference type="Rhea" id="RHEA-COMP:10623"/>
        <dbReference type="ChEBI" id="CHEBI:15377"/>
        <dbReference type="ChEBI" id="CHEBI:15378"/>
        <dbReference type="ChEBI" id="CHEBI:57618"/>
        <dbReference type="ChEBI" id="CHEBI:58210"/>
        <dbReference type="ChEBI" id="CHEBI:58483"/>
        <dbReference type="ChEBI" id="CHEBI:128753"/>
        <dbReference type="EC" id="1.17.7.3"/>
    </reaction>
</comment>
<dbReference type="FunFam" id="3.20.20.20:FF:000005">
    <property type="entry name" value="4-hydroxy-3-methylbut-2-en-1-yl diphosphate synthase (flavodoxin)"/>
    <property type="match status" value="1"/>
</dbReference>
<dbReference type="InterPro" id="IPR058579">
    <property type="entry name" value="IspG_C"/>
</dbReference>
<evidence type="ECO:0000256" key="6">
    <source>
        <dbReference type="ARBA" id="ARBA00023229"/>
    </source>
</evidence>
<name>A0A4Q7V6W7_9BACT</name>
<comment type="pathway">
    <text evidence="7">Isoprenoid biosynthesis; isopentenyl diphosphate biosynthesis via DXP pathway; isopentenyl diphosphate from 1-deoxy-D-xylulose 5-phosphate: step 5/6.</text>
</comment>
<dbReference type="Pfam" id="PF26540">
    <property type="entry name" value="GcpE_C"/>
    <property type="match status" value="1"/>
</dbReference>
<feature type="binding site" evidence="7">
    <location>
        <position position="592"/>
    </location>
    <ligand>
        <name>[4Fe-4S] cluster</name>
        <dbReference type="ChEBI" id="CHEBI:49883"/>
    </ligand>
</feature>
<dbReference type="EMBL" id="SHKN01000003">
    <property type="protein sequence ID" value="RZT92361.1"/>
    <property type="molecule type" value="Genomic_DNA"/>
</dbReference>
<keyword evidence="2 7" id="KW-0479">Metal-binding</keyword>
<evidence type="ECO:0000259" key="8">
    <source>
        <dbReference type="Pfam" id="PF04551"/>
    </source>
</evidence>
<dbReference type="UniPathway" id="UPA00056">
    <property type="reaction ID" value="UER00096"/>
</dbReference>
<feature type="domain" description="IspG TIM-barrel" evidence="8">
    <location>
        <begin position="23"/>
        <end position="290"/>
    </location>
</feature>
<dbReference type="GO" id="GO:0046429">
    <property type="term" value="F:4-hydroxy-3-methylbut-2-en-1-yl diphosphate synthase activity (ferredoxin)"/>
    <property type="evidence" value="ECO:0007669"/>
    <property type="project" value="UniProtKB-UniRule"/>
</dbReference>
<dbReference type="RefSeq" id="WP_130308212.1">
    <property type="nucleotide sequence ID" value="NZ_SHKN01000003.1"/>
</dbReference>
<keyword evidence="4 7" id="KW-0408">Iron</keyword>
<evidence type="ECO:0000256" key="3">
    <source>
        <dbReference type="ARBA" id="ARBA00023002"/>
    </source>
</evidence>
<dbReference type="InterPro" id="IPR045854">
    <property type="entry name" value="NO2/SO3_Rdtase_4Fe4S_sf"/>
</dbReference>
<dbReference type="AlphaFoldDB" id="A0A4Q7V6W7"/>
<evidence type="ECO:0000256" key="2">
    <source>
        <dbReference type="ARBA" id="ARBA00022723"/>
    </source>
</evidence>
<keyword evidence="3 7" id="KW-0560">Oxidoreductase</keyword>
<accession>A0A4Q7V6W7</accession>
<keyword evidence="11" id="KW-1185">Reference proteome</keyword>
<keyword evidence="1 7" id="KW-0004">4Fe-4S</keyword>
<dbReference type="PANTHER" id="PTHR30454">
    <property type="entry name" value="4-HYDROXY-3-METHYLBUT-2-EN-1-YL DIPHOSPHATE SYNTHASE"/>
    <property type="match status" value="1"/>
</dbReference>